<keyword evidence="2" id="KW-1185">Reference proteome</keyword>
<name>A0A512JQC3_9HYPH</name>
<sequence length="57" mass="6061">MLELLVRLFVAGGLMVGSAQFQSLVNPQPAFLDMPRDVDGARSRPTLGVDAANAYLA</sequence>
<proteinExistence type="predicted"/>
<comment type="caution">
    <text evidence="1">The sequence shown here is derived from an EMBL/GenBank/DDBJ whole genome shotgun (WGS) entry which is preliminary data.</text>
</comment>
<evidence type="ECO:0000313" key="2">
    <source>
        <dbReference type="Proteomes" id="UP000321750"/>
    </source>
</evidence>
<dbReference type="EMBL" id="BJZV01000030">
    <property type="protein sequence ID" value="GEP12149.1"/>
    <property type="molecule type" value="Genomic_DNA"/>
</dbReference>
<dbReference type="RefSeq" id="WP_170246078.1">
    <property type="nucleotide sequence ID" value="NZ_BJZV01000030.1"/>
</dbReference>
<reference evidence="1 2" key="1">
    <citation type="submission" date="2019-07" db="EMBL/GenBank/DDBJ databases">
        <title>Whole genome shotgun sequence of Methylobacterium gnaphalii NBRC 107716.</title>
        <authorList>
            <person name="Hosoyama A."/>
            <person name="Uohara A."/>
            <person name="Ohji S."/>
            <person name="Ichikawa N."/>
        </authorList>
    </citation>
    <scope>NUCLEOTIDE SEQUENCE [LARGE SCALE GENOMIC DNA]</scope>
    <source>
        <strain evidence="1 2">NBRC 107716</strain>
    </source>
</reference>
<evidence type="ECO:0000313" key="1">
    <source>
        <dbReference type="EMBL" id="GEP12149.1"/>
    </source>
</evidence>
<organism evidence="1 2">
    <name type="scientific">Methylobacterium gnaphalii</name>
    <dbReference type="NCBI Taxonomy" id="1010610"/>
    <lineage>
        <taxon>Bacteria</taxon>
        <taxon>Pseudomonadati</taxon>
        <taxon>Pseudomonadota</taxon>
        <taxon>Alphaproteobacteria</taxon>
        <taxon>Hyphomicrobiales</taxon>
        <taxon>Methylobacteriaceae</taxon>
        <taxon>Methylobacterium</taxon>
    </lineage>
</organism>
<dbReference type="AlphaFoldDB" id="A0A512JQC3"/>
<dbReference type="Proteomes" id="UP000321750">
    <property type="component" value="Unassembled WGS sequence"/>
</dbReference>
<gene>
    <name evidence="1" type="ORF">MGN01_39940</name>
</gene>
<accession>A0A512JQC3</accession>
<protein>
    <submittedName>
        <fullName evidence="1">Uncharacterized protein</fullName>
    </submittedName>
</protein>